<feature type="non-terminal residue" evidence="2">
    <location>
        <position position="152"/>
    </location>
</feature>
<feature type="region of interest" description="Disordered" evidence="1">
    <location>
        <begin position="71"/>
        <end position="97"/>
    </location>
</feature>
<feature type="compositionally biased region" description="Polar residues" evidence="1">
    <location>
        <begin position="1"/>
        <end position="14"/>
    </location>
</feature>
<dbReference type="AlphaFoldDB" id="X1QMI4"/>
<proteinExistence type="predicted"/>
<protein>
    <submittedName>
        <fullName evidence="2">Uncharacterized protein</fullName>
    </submittedName>
</protein>
<reference evidence="2" key="1">
    <citation type="journal article" date="2014" name="Front. Microbiol.">
        <title>High frequency of phylogenetically diverse reductive dehalogenase-homologous genes in deep subseafloor sedimentary metagenomes.</title>
        <authorList>
            <person name="Kawai M."/>
            <person name="Futagami T."/>
            <person name="Toyoda A."/>
            <person name="Takaki Y."/>
            <person name="Nishi S."/>
            <person name="Hori S."/>
            <person name="Arai W."/>
            <person name="Tsubouchi T."/>
            <person name="Morono Y."/>
            <person name="Uchiyama I."/>
            <person name="Ito T."/>
            <person name="Fujiyama A."/>
            <person name="Inagaki F."/>
            <person name="Takami H."/>
        </authorList>
    </citation>
    <scope>NUCLEOTIDE SEQUENCE</scope>
    <source>
        <strain evidence="2">Expedition CK06-06</strain>
    </source>
</reference>
<dbReference type="EMBL" id="BARV01034951">
    <property type="protein sequence ID" value="GAI52215.1"/>
    <property type="molecule type" value="Genomic_DNA"/>
</dbReference>
<organism evidence="2">
    <name type="scientific">marine sediment metagenome</name>
    <dbReference type="NCBI Taxonomy" id="412755"/>
    <lineage>
        <taxon>unclassified sequences</taxon>
        <taxon>metagenomes</taxon>
        <taxon>ecological metagenomes</taxon>
    </lineage>
</organism>
<sequence length="152" mass="16606">MTTTIPAASMPTDSATVTMPAAAPRRRRRAVTRRHLHRGHFGFLRAIIQGLHARPMWERYLLDEGEIEAEADHAEAAPGESGDAATSPDRAARGFAGHPKVRRVTAWLRGELAAAAGRAERYSMARLVRVDFRQIGRPGEGLPSLEDFAAEA</sequence>
<gene>
    <name evidence="2" type="ORF">S06H3_54610</name>
</gene>
<comment type="caution">
    <text evidence="2">The sequence shown here is derived from an EMBL/GenBank/DDBJ whole genome shotgun (WGS) entry which is preliminary data.</text>
</comment>
<name>X1QMI4_9ZZZZ</name>
<evidence type="ECO:0000313" key="2">
    <source>
        <dbReference type="EMBL" id="GAI52215.1"/>
    </source>
</evidence>
<feature type="region of interest" description="Disordered" evidence="1">
    <location>
        <begin position="1"/>
        <end position="28"/>
    </location>
</feature>
<evidence type="ECO:0000256" key="1">
    <source>
        <dbReference type="SAM" id="MobiDB-lite"/>
    </source>
</evidence>
<accession>X1QMI4</accession>